<feature type="coiled-coil region" evidence="1">
    <location>
        <begin position="31"/>
        <end position="100"/>
    </location>
</feature>
<protein>
    <submittedName>
        <fullName evidence="2">Uncharacterized protein</fullName>
    </submittedName>
</protein>
<dbReference type="STRING" id="398512.Bccel_0001"/>
<name>A0A0L6JGC0_9FIRM</name>
<keyword evidence="1" id="KW-0175">Coiled coil</keyword>
<comment type="caution">
    <text evidence="2">The sequence shown here is derived from an EMBL/GenBank/DDBJ whole genome shotgun (WGS) entry which is preliminary data.</text>
</comment>
<evidence type="ECO:0000256" key="1">
    <source>
        <dbReference type="SAM" id="Coils"/>
    </source>
</evidence>
<proteinExistence type="predicted"/>
<accession>A0A0L6JGC0</accession>
<reference evidence="3" key="1">
    <citation type="submission" date="2015-07" db="EMBL/GenBank/DDBJ databases">
        <title>Near-Complete Genome Sequence of the Cellulolytic Bacterium Bacteroides (Pseudobacteroides) cellulosolvens ATCC 35603.</title>
        <authorList>
            <person name="Dassa B."/>
            <person name="Utturkar S.M."/>
            <person name="Klingeman D.M."/>
            <person name="Hurt R.A."/>
            <person name="Keller M."/>
            <person name="Xu J."/>
            <person name="Reddy Y.H.K."/>
            <person name="Borovok I."/>
            <person name="Grinberg I.R."/>
            <person name="Lamed R."/>
            <person name="Zhivin O."/>
            <person name="Bayer E.A."/>
            <person name="Brown S.D."/>
        </authorList>
    </citation>
    <scope>NUCLEOTIDE SEQUENCE [LARGE SCALE GENOMIC DNA]</scope>
    <source>
        <strain evidence="3">DSM 2933</strain>
    </source>
</reference>
<organism evidence="2 3">
    <name type="scientific">Pseudobacteroides cellulosolvens ATCC 35603 = DSM 2933</name>
    <dbReference type="NCBI Taxonomy" id="398512"/>
    <lineage>
        <taxon>Bacteria</taxon>
        <taxon>Bacillati</taxon>
        <taxon>Bacillota</taxon>
        <taxon>Clostridia</taxon>
        <taxon>Eubacteriales</taxon>
        <taxon>Oscillospiraceae</taxon>
        <taxon>Pseudobacteroides</taxon>
    </lineage>
</organism>
<dbReference type="Proteomes" id="UP000036923">
    <property type="component" value="Unassembled WGS sequence"/>
</dbReference>
<sequence>MVALNVHIRSILDIERILTYIDTLPYKQEEILKLDAQIVKAQEEIEKIQKYKLTSYEHFVDKVITKEEYRNHVSRYNAKIQKAEKLILKRKQEIEDIINNKTPTNLWIENFKQYQTLSSLHESSCVIDGRNICI</sequence>
<dbReference type="EMBL" id="LGTC01000001">
    <property type="protein sequence ID" value="KNY24744.1"/>
    <property type="molecule type" value="Genomic_DNA"/>
</dbReference>
<keyword evidence="3" id="KW-1185">Reference proteome</keyword>
<dbReference type="AlphaFoldDB" id="A0A0L6JGC0"/>
<gene>
    <name evidence="2" type="ORF">Bccel_0001</name>
</gene>
<evidence type="ECO:0000313" key="3">
    <source>
        <dbReference type="Proteomes" id="UP000036923"/>
    </source>
</evidence>
<evidence type="ECO:0000313" key="2">
    <source>
        <dbReference type="EMBL" id="KNY24744.1"/>
    </source>
</evidence>